<dbReference type="InParanoid" id="A0A200QXY5"/>
<evidence type="ECO:0000313" key="3">
    <source>
        <dbReference type="Proteomes" id="UP000195402"/>
    </source>
</evidence>
<organism evidence="2 3">
    <name type="scientific">Macleaya cordata</name>
    <name type="common">Five-seeded plume-poppy</name>
    <name type="synonym">Bocconia cordata</name>
    <dbReference type="NCBI Taxonomy" id="56857"/>
    <lineage>
        <taxon>Eukaryota</taxon>
        <taxon>Viridiplantae</taxon>
        <taxon>Streptophyta</taxon>
        <taxon>Embryophyta</taxon>
        <taxon>Tracheophyta</taxon>
        <taxon>Spermatophyta</taxon>
        <taxon>Magnoliopsida</taxon>
        <taxon>Ranunculales</taxon>
        <taxon>Papaveraceae</taxon>
        <taxon>Papaveroideae</taxon>
        <taxon>Macleaya</taxon>
    </lineage>
</organism>
<reference evidence="2 3" key="1">
    <citation type="journal article" date="2017" name="Mol. Plant">
        <title>The Genome of Medicinal Plant Macleaya cordata Provides New Insights into Benzylisoquinoline Alkaloids Metabolism.</title>
        <authorList>
            <person name="Liu X."/>
            <person name="Liu Y."/>
            <person name="Huang P."/>
            <person name="Ma Y."/>
            <person name="Qing Z."/>
            <person name="Tang Q."/>
            <person name="Cao H."/>
            <person name="Cheng P."/>
            <person name="Zheng Y."/>
            <person name="Yuan Z."/>
            <person name="Zhou Y."/>
            <person name="Liu J."/>
            <person name="Tang Z."/>
            <person name="Zhuo Y."/>
            <person name="Zhang Y."/>
            <person name="Yu L."/>
            <person name="Huang J."/>
            <person name="Yang P."/>
            <person name="Peng Q."/>
            <person name="Zhang J."/>
            <person name="Jiang W."/>
            <person name="Zhang Z."/>
            <person name="Lin K."/>
            <person name="Ro D.K."/>
            <person name="Chen X."/>
            <person name="Xiong X."/>
            <person name="Shang Y."/>
            <person name="Huang S."/>
            <person name="Zeng J."/>
        </authorList>
    </citation>
    <scope>NUCLEOTIDE SEQUENCE [LARGE SCALE GENOMIC DNA]</scope>
    <source>
        <strain evidence="3">cv. BLH2017</strain>
        <tissue evidence="2">Root</tissue>
    </source>
</reference>
<dbReference type="AlphaFoldDB" id="A0A200QXY5"/>
<feature type="region of interest" description="Disordered" evidence="1">
    <location>
        <begin position="61"/>
        <end position="99"/>
    </location>
</feature>
<gene>
    <name evidence="2" type="ORF">BVC80_8493g3</name>
</gene>
<dbReference type="EMBL" id="MVGT01000796">
    <property type="protein sequence ID" value="OVA15326.1"/>
    <property type="molecule type" value="Genomic_DNA"/>
</dbReference>
<comment type="caution">
    <text evidence="2">The sequence shown here is derived from an EMBL/GenBank/DDBJ whole genome shotgun (WGS) entry which is preliminary data.</text>
</comment>
<feature type="region of interest" description="Disordered" evidence="1">
    <location>
        <begin position="146"/>
        <end position="174"/>
    </location>
</feature>
<sequence>MTQHTPLFFYQQWYSRFHKPIFFSPPSFTLDWFSLIANPPNLSIDPFIPINIVRSVINQGTAGGKRGKRKGRSDATGSSSSKKLKRHAKPGGGKWPEKSLDYLREPFSIEATPKNISMGTLVLDQGEIESDYGVLNFEEVVDDPNSVGYPVMNNPTSPPNSLTDNISNNKGSEA</sequence>
<feature type="compositionally biased region" description="Polar residues" evidence="1">
    <location>
        <begin position="153"/>
        <end position="174"/>
    </location>
</feature>
<evidence type="ECO:0000313" key="2">
    <source>
        <dbReference type="EMBL" id="OVA15326.1"/>
    </source>
</evidence>
<accession>A0A200QXY5</accession>
<name>A0A200QXY5_MACCD</name>
<dbReference type="Proteomes" id="UP000195402">
    <property type="component" value="Unassembled WGS sequence"/>
</dbReference>
<proteinExistence type="predicted"/>
<evidence type="ECO:0000256" key="1">
    <source>
        <dbReference type="SAM" id="MobiDB-lite"/>
    </source>
</evidence>
<protein>
    <submittedName>
        <fullName evidence="2">Uncharacterized protein</fullName>
    </submittedName>
</protein>
<keyword evidence="3" id="KW-1185">Reference proteome</keyword>